<proteinExistence type="predicted"/>
<dbReference type="AlphaFoldDB" id="A0A9D7SBR0"/>
<gene>
    <name evidence="2" type="ORF">IPO85_12365</name>
</gene>
<evidence type="ECO:0000313" key="3">
    <source>
        <dbReference type="Proteomes" id="UP000808349"/>
    </source>
</evidence>
<comment type="caution">
    <text evidence="2">The sequence shown here is derived from an EMBL/GenBank/DDBJ whole genome shotgun (WGS) entry which is preliminary data.</text>
</comment>
<feature type="region of interest" description="Disordered" evidence="1">
    <location>
        <begin position="1"/>
        <end position="21"/>
    </location>
</feature>
<organism evidence="2 3">
    <name type="scientific">Candidatus Defluviibacterium haderslevense</name>
    <dbReference type="NCBI Taxonomy" id="2981993"/>
    <lineage>
        <taxon>Bacteria</taxon>
        <taxon>Pseudomonadati</taxon>
        <taxon>Bacteroidota</taxon>
        <taxon>Saprospiria</taxon>
        <taxon>Saprospirales</taxon>
        <taxon>Saprospiraceae</taxon>
        <taxon>Candidatus Defluviibacterium</taxon>
    </lineage>
</organism>
<dbReference type="EMBL" id="JADKFW010000009">
    <property type="protein sequence ID" value="MBK9718279.1"/>
    <property type="molecule type" value="Genomic_DNA"/>
</dbReference>
<dbReference type="Proteomes" id="UP000808349">
    <property type="component" value="Unassembled WGS sequence"/>
</dbReference>
<evidence type="ECO:0000313" key="2">
    <source>
        <dbReference type="EMBL" id="MBK9718279.1"/>
    </source>
</evidence>
<reference evidence="2 3" key="1">
    <citation type="submission" date="2020-10" db="EMBL/GenBank/DDBJ databases">
        <title>Connecting structure to function with the recovery of over 1000 high-quality activated sludge metagenome-assembled genomes encoding full-length rRNA genes using long-read sequencing.</title>
        <authorList>
            <person name="Singleton C.M."/>
            <person name="Petriglieri F."/>
            <person name="Kristensen J.M."/>
            <person name="Kirkegaard R.H."/>
            <person name="Michaelsen T.Y."/>
            <person name="Andersen M.H."/>
            <person name="Karst S.M."/>
            <person name="Dueholm M.S."/>
            <person name="Nielsen P.H."/>
            <person name="Albertsen M."/>
        </authorList>
    </citation>
    <scope>NUCLEOTIDE SEQUENCE [LARGE SCALE GENOMIC DNA]</scope>
    <source>
        <strain evidence="2">Ribe_18-Q3-R11-54_BAT3C.373</strain>
    </source>
</reference>
<sequence length="77" mass="8659">MLGIGDAQMTHAMNGPLPPRKIVHQFSEDQNAESEDDSEEDYTEEEFLRIQNAVNDLSQVFDDPITTLGKNCCLCIE</sequence>
<evidence type="ECO:0000256" key="1">
    <source>
        <dbReference type="SAM" id="MobiDB-lite"/>
    </source>
</evidence>
<name>A0A9D7SBR0_9BACT</name>
<accession>A0A9D7SBR0</accession>
<protein>
    <submittedName>
        <fullName evidence="2">Uncharacterized protein</fullName>
    </submittedName>
</protein>